<keyword evidence="2" id="KW-1185">Reference proteome</keyword>
<gene>
    <name evidence="1" type="ORF">ACFQDH_05745</name>
</gene>
<evidence type="ECO:0000313" key="2">
    <source>
        <dbReference type="Proteomes" id="UP001596298"/>
    </source>
</evidence>
<accession>A0ABW2ADH7</accession>
<reference evidence="2" key="1">
    <citation type="journal article" date="2019" name="Int. J. Syst. Evol. Microbiol.">
        <title>The Global Catalogue of Microorganisms (GCM) 10K type strain sequencing project: providing services to taxonomists for standard genome sequencing and annotation.</title>
        <authorList>
            <consortium name="The Broad Institute Genomics Platform"/>
            <consortium name="The Broad Institute Genome Sequencing Center for Infectious Disease"/>
            <person name="Wu L."/>
            <person name="Ma J."/>
        </authorList>
    </citation>
    <scope>NUCLEOTIDE SEQUENCE [LARGE SCALE GENOMIC DNA]</scope>
    <source>
        <strain evidence="2">CCUG 58127</strain>
    </source>
</reference>
<dbReference type="Proteomes" id="UP001596298">
    <property type="component" value="Unassembled WGS sequence"/>
</dbReference>
<protein>
    <submittedName>
        <fullName evidence="1">Uncharacterized protein</fullName>
    </submittedName>
</protein>
<proteinExistence type="predicted"/>
<sequence length="65" mass="7284">MIRYHWQSVVLIVRTSWRISPSATVIAFLEACGRVLQYLRPLFIGLVVTGLAAHRLTPSSSESVE</sequence>
<comment type="caution">
    <text evidence="1">The sequence shown here is derived from an EMBL/GenBank/DDBJ whole genome shotgun (WGS) entry which is preliminary data.</text>
</comment>
<name>A0ABW2ADH7_9MICO</name>
<dbReference type="EMBL" id="JBHSWH010000001">
    <property type="protein sequence ID" value="MFC6704777.1"/>
    <property type="molecule type" value="Genomic_DNA"/>
</dbReference>
<organism evidence="1 2">
    <name type="scientific">Flexivirga alba</name>
    <dbReference type="NCBI Taxonomy" id="702742"/>
    <lineage>
        <taxon>Bacteria</taxon>
        <taxon>Bacillati</taxon>
        <taxon>Actinomycetota</taxon>
        <taxon>Actinomycetes</taxon>
        <taxon>Micrococcales</taxon>
        <taxon>Dermacoccaceae</taxon>
        <taxon>Flexivirga</taxon>
    </lineage>
</organism>
<dbReference type="RefSeq" id="WP_382399317.1">
    <property type="nucleotide sequence ID" value="NZ_JBHSWH010000001.1"/>
</dbReference>
<evidence type="ECO:0000313" key="1">
    <source>
        <dbReference type="EMBL" id="MFC6704777.1"/>
    </source>
</evidence>